<dbReference type="Gene3D" id="3.20.20.300">
    <property type="entry name" value="Glycoside hydrolase, family 3, N-terminal domain"/>
    <property type="match status" value="1"/>
</dbReference>
<accession>A0A1M7S474</accession>
<dbReference type="EMBL" id="FRDJ01000002">
    <property type="protein sequence ID" value="SHN53241.1"/>
    <property type="molecule type" value="Genomic_DNA"/>
</dbReference>
<evidence type="ECO:0000313" key="7">
    <source>
        <dbReference type="Proteomes" id="UP000184207"/>
    </source>
</evidence>
<dbReference type="InterPro" id="IPR036881">
    <property type="entry name" value="Glyco_hydro_3_C_sf"/>
</dbReference>
<dbReference type="Gene3D" id="2.60.40.10">
    <property type="entry name" value="Immunoglobulins"/>
    <property type="match status" value="1"/>
</dbReference>
<dbReference type="Pfam" id="PF14310">
    <property type="entry name" value="Fn3-like"/>
    <property type="match status" value="1"/>
</dbReference>
<proteinExistence type="inferred from homology"/>
<evidence type="ECO:0000259" key="5">
    <source>
        <dbReference type="SMART" id="SM01217"/>
    </source>
</evidence>
<dbReference type="OrthoDB" id="9805821at2"/>
<dbReference type="InterPro" id="IPR002772">
    <property type="entry name" value="Glyco_hydro_3_C"/>
</dbReference>
<dbReference type="PROSITE" id="PS00775">
    <property type="entry name" value="GLYCOSYL_HYDROL_F3"/>
    <property type="match status" value="1"/>
</dbReference>
<evidence type="ECO:0000256" key="4">
    <source>
        <dbReference type="RuleBase" id="RU361161"/>
    </source>
</evidence>
<dbReference type="STRING" id="1121883.SAMN02745226_00449"/>
<dbReference type="InterPro" id="IPR050288">
    <property type="entry name" value="Cellulose_deg_GH3"/>
</dbReference>
<organism evidence="6 7">
    <name type="scientific">Fervidobacterium gondwanense DSM 13020</name>
    <dbReference type="NCBI Taxonomy" id="1121883"/>
    <lineage>
        <taxon>Bacteria</taxon>
        <taxon>Thermotogati</taxon>
        <taxon>Thermotogota</taxon>
        <taxon>Thermotogae</taxon>
        <taxon>Thermotogales</taxon>
        <taxon>Fervidobacteriaceae</taxon>
        <taxon>Fervidobacterium</taxon>
    </lineage>
</organism>
<dbReference type="PANTHER" id="PTHR42715:SF10">
    <property type="entry name" value="BETA-GLUCOSIDASE"/>
    <property type="match status" value="1"/>
</dbReference>
<dbReference type="Gene3D" id="3.40.50.1700">
    <property type="entry name" value="Glycoside hydrolase family 3 C-terminal domain"/>
    <property type="match status" value="1"/>
</dbReference>
<dbReference type="Pfam" id="PF00933">
    <property type="entry name" value="Glyco_hydro_3"/>
    <property type="match status" value="1"/>
</dbReference>
<comment type="similarity">
    <text evidence="1 4">Belongs to the glycosyl hydrolase 3 family.</text>
</comment>
<dbReference type="InterPro" id="IPR019800">
    <property type="entry name" value="Glyco_hydro_3_AS"/>
</dbReference>
<dbReference type="PRINTS" id="PR00133">
    <property type="entry name" value="GLHYDRLASE3"/>
</dbReference>
<dbReference type="SUPFAM" id="SSF51445">
    <property type="entry name" value="(Trans)glycosidases"/>
    <property type="match status" value="1"/>
</dbReference>
<feature type="domain" description="Fibronectin type III-like" evidence="5">
    <location>
        <begin position="631"/>
        <end position="700"/>
    </location>
</feature>
<evidence type="ECO:0000256" key="2">
    <source>
        <dbReference type="ARBA" id="ARBA00022801"/>
    </source>
</evidence>
<reference evidence="7" key="1">
    <citation type="submission" date="2016-12" db="EMBL/GenBank/DDBJ databases">
        <authorList>
            <person name="Varghese N."/>
            <person name="Submissions S."/>
        </authorList>
    </citation>
    <scope>NUCLEOTIDE SEQUENCE [LARGE SCALE GENOMIC DNA]</scope>
    <source>
        <strain evidence="7">DSM 13020</strain>
    </source>
</reference>
<dbReference type="FunFam" id="2.60.40.10:FF:000495">
    <property type="entry name" value="Periplasmic beta-glucosidase"/>
    <property type="match status" value="1"/>
</dbReference>
<dbReference type="InterPro" id="IPR026891">
    <property type="entry name" value="Fn3-like"/>
</dbReference>
<dbReference type="Pfam" id="PF01915">
    <property type="entry name" value="Glyco_hydro_3_C"/>
    <property type="match status" value="1"/>
</dbReference>
<gene>
    <name evidence="6" type="ORF">SAMN02745226_00449</name>
</gene>
<keyword evidence="4" id="KW-0326">Glycosidase</keyword>
<dbReference type="Proteomes" id="UP000184207">
    <property type="component" value="Unassembled WGS sequence"/>
</dbReference>
<dbReference type="PANTHER" id="PTHR42715">
    <property type="entry name" value="BETA-GLUCOSIDASE"/>
    <property type="match status" value="1"/>
</dbReference>
<keyword evidence="3" id="KW-0119">Carbohydrate metabolism</keyword>
<dbReference type="AlphaFoldDB" id="A0A1M7S474"/>
<dbReference type="SMART" id="SM01217">
    <property type="entry name" value="Fn3_like"/>
    <property type="match status" value="1"/>
</dbReference>
<keyword evidence="7" id="KW-1185">Reference proteome</keyword>
<name>A0A1M7S474_FERGO</name>
<protein>
    <submittedName>
        <fullName evidence="6">Beta-glucosidase</fullName>
    </submittedName>
</protein>
<dbReference type="GO" id="GO:0005975">
    <property type="term" value="P:carbohydrate metabolic process"/>
    <property type="evidence" value="ECO:0007669"/>
    <property type="project" value="InterPro"/>
</dbReference>
<dbReference type="SUPFAM" id="SSF52279">
    <property type="entry name" value="Beta-D-glucan exohydrolase, C-terminal domain"/>
    <property type="match status" value="1"/>
</dbReference>
<keyword evidence="2 4" id="KW-0378">Hydrolase</keyword>
<dbReference type="InterPro" id="IPR036962">
    <property type="entry name" value="Glyco_hydro_3_N_sf"/>
</dbReference>
<dbReference type="RefSeq" id="WP_072757928.1">
    <property type="nucleotide sequence ID" value="NZ_FRDJ01000002.1"/>
</dbReference>
<dbReference type="InterPro" id="IPR001764">
    <property type="entry name" value="Glyco_hydro_3_N"/>
</dbReference>
<dbReference type="GO" id="GO:0008422">
    <property type="term" value="F:beta-glucosidase activity"/>
    <property type="evidence" value="ECO:0007669"/>
    <property type="project" value="UniProtKB-ARBA"/>
</dbReference>
<sequence>MDIEALVSKMTTEEKIRLVVGVGVLGAFGNPEPKVSGAAGETAEIERLGIPKTVLADGPAGLRIDPERKNDERKYHATAFPVETMLASTWNRDILRKVGRAMGEEVREYGVDILLAPAINIHRNPLGGRNFEYYSEDPYLTGEMAASFVEGVQSEGVGACIKHFVVNEQETNRMTIDTVVSERALREIYLKPFEIAIKKAKPWTVMSSYNKMNGLYTSQNKWLLKKVLRDEWGFEGFVMTDWFAGDNAAQQIMSENDLLMPGNTYQIFKNRRPEIEEITEAYEKGEITDEMLNERVKAILRVLVKTPAFKGYKYSNNPDLEAHAKVSYEAGSEGVVLLKNDNTLPINETTKIALFGTGQIETIRGGTGSGETHPQYMISFLDGLLEKGLNVDKELAEFYRNKIAEFRKTDYVITKGQWGEDIVPRLPQDIISQEEIEKIAERNDLGIYILTRISGEGVDRKLEKGDFYLTDDEFSIIKKLSETFRSKGKKFAVVLNIGSPIEIESWKSLCDAIVLVWQPGQEAGRILADVLTGKINPSGKLPTTFPKRYEDVPSRSFPGEPRENPAVVVYDEDIYVGYRYYDTFRIEPSYEFGFGLSYTKFEYKDLQIQQVGNKIYVSFTVENTGMFAGKEVAQVYVRAPRGKIDKPYQELKGFEKTKELQPGESQRISVEIQISNLASFDGNCWKVEPGRYEIRVGASSRDIRLTGYIEIM</sequence>
<dbReference type="InterPro" id="IPR017853">
    <property type="entry name" value="GH"/>
</dbReference>
<evidence type="ECO:0000256" key="1">
    <source>
        <dbReference type="ARBA" id="ARBA00005336"/>
    </source>
</evidence>
<dbReference type="InterPro" id="IPR013783">
    <property type="entry name" value="Ig-like_fold"/>
</dbReference>
<evidence type="ECO:0000313" key="6">
    <source>
        <dbReference type="EMBL" id="SHN53241.1"/>
    </source>
</evidence>
<evidence type="ECO:0000256" key="3">
    <source>
        <dbReference type="ARBA" id="ARBA00023277"/>
    </source>
</evidence>